<feature type="transmembrane region" description="Helical" evidence="1">
    <location>
        <begin position="929"/>
        <end position="955"/>
    </location>
</feature>
<feature type="transmembrane region" description="Helical" evidence="1">
    <location>
        <begin position="12"/>
        <end position="32"/>
    </location>
</feature>
<dbReference type="AlphaFoldDB" id="A0A2N1PNB3"/>
<keyword evidence="1" id="KW-0812">Transmembrane</keyword>
<dbReference type="SUPFAM" id="SSF82866">
    <property type="entry name" value="Multidrug efflux transporter AcrB transmembrane domain"/>
    <property type="match status" value="2"/>
</dbReference>
<feature type="transmembrane region" description="Helical" evidence="1">
    <location>
        <begin position="426"/>
        <end position="442"/>
    </location>
</feature>
<dbReference type="InterPro" id="IPR027463">
    <property type="entry name" value="AcrB_DN_DC_subdom"/>
</dbReference>
<evidence type="ECO:0000256" key="1">
    <source>
        <dbReference type="SAM" id="Phobius"/>
    </source>
</evidence>
<dbReference type="PANTHER" id="PTHR32063:SF33">
    <property type="entry name" value="RND SUPERFAMILY EFFLUX PUMP PERMEASE COMPONENT"/>
    <property type="match status" value="1"/>
</dbReference>
<dbReference type="Gene3D" id="3.30.2090.10">
    <property type="entry name" value="Multidrug efflux transporter AcrB TolC docking domain, DN and DC subdomains"/>
    <property type="match status" value="2"/>
</dbReference>
<accession>A0A2N1PNB3</accession>
<reference evidence="2 3" key="1">
    <citation type="journal article" date="2017" name="ISME J.">
        <title>Potential for microbial H2 and metal transformations associated with novel bacteria and archaea in deep terrestrial subsurface sediments.</title>
        <authorList>
            <person name="Hernsdorf A.W."/>
            <person name="Amano Y."/>
            <person name="Miyakawa K."/>
            <person name="Ise K."/>
            <person name="Suzuki Y."/>
            <person name="Anantharaman K."/>
            <person name="Probst A."/>
            <person name="Burstein D."/>
            <person name="Thomas B.C."/>
            <person name="Banfield J.F."/>
        </authorList>
    </citation>
    <scope>NUCLEOTIDE SEQUENCE [LARGE SCALE GENOMIC DNA]</scope>
    <source>
        <strain evidence="2">HGW-Wallbacteria-1</strain>
    </source>
</reference>
<feature type="transmembrane region" description="Helical" evidence="1">
    <location>
        <begin position="904"/>
        <end position="923"/>
    </location>
</feature>
<feature type="transmembrane region" description="Helical" evidence="1">
    <location>
        <begin position="976"/>
        <end position="995"/>
    </location>
</feature>
<dbReference type="GO" id="GO:0042910">
    <property type="term" value="F:xenobiotic transmembrane transporter activity"/>
    <property type="evidence" value="ECO:0007669"/>
    <property type="project" value="TreeGrafter"/>
</dbReference>
<dbReference type="Gene3D" id="1.20.1640.10">
    <property type="entry name" value="Multidrug efflux transporter AcrB transmembrane domain"/>
    <property type="match status" value="2"/>
</dbReference>
<name>A0A2N1PNB3_9BACT</name>
<keyword evidence="1" id="KW-1133">Transmembrane helix</keyword>
<dbReference type="Gene3D" id="3.30.70.1320">
    <property type="entry name" value="Multidrug efflux transporter AcrB pore domain like"/>
    <property type="match status" value="1"/>
</dbReference>
<organism evidence="2 3">
    <name type="scientific">Candidatus Wallbacteria bacterium HGW-Wallbacteria-1</name>
    <dbReference type="NCBI Taxonomy" id="2013854"/>
    <lineage>
        <taxon>Bacteria</taxon>
        <taxon>Candidatus Walliibacteriota</taxon>
    </lineage>
</organism>
<dbReference type="Proteomes" id="UP000233256">
    <property type="component" value="Unassembled WGS sequence"/>
</dbReference>
<dbReference type="InterPro" id="IPR001036">
    <property type="entry name" value="Acrflvin-R"/>
</dbReference>
<feature type="transmembrane region" description="Helical" evidence="1">
    <location>
        <begin position="384"/>
        <end position="406"/>
    </location>
</feature>
<keyword evidence="1" id="KW-0472">Membrane</keyword>
<feature type="transmembrane region" description="Helical" evidence="1">
    <location>
        <begin position="454"/>
        <end position="477"/>
    </location>
</feature>
<dbReference type="Gene3D" id="3.30.70.1440">
    <property type="entry name" value="Multidrug efflux transporter AcrB pore domain"/>
    <property type="match status" value="1"/>
</dbReference>
<feature type="transmembrane region" description="Helical" evidence="1">
    <location>
        <begin position="329"/>
        <end position="348"/>
    </location>
</feature>
<feature type="transmembrane region" description="Helical" evidence="1">
    <location>
        <begin position="878"/>
        <end position="897"/>
    </location>
</feature>
<dbReference type="PRINTS" id="PR00702">
    <property type="entry name" value="ACRIFLAVINRP"/>
</dbReference>
<comment type="caution">
    <text evidence="2">The sequence shown here is derived from an EMBL/GenBank/DDBJ whole genome shotgun (WGS) entry which is preliminary data.</text>
</comment>
<sequence>MDMYRWFVHNPVTVNILVIVTIVAGLLSAFSINAELFPEFSLDMIAVTAIYPGATPSEVEEGICIKIEEAIKDIEGLKEIKSTANEGMGSVVVEVNAGRDVLYIKDKIKSAIDKITTLPDDVEAPIVTDLTIKRQVMNIALYGNVDEKALKSMAQTLETEIRDAKIGSDVVIQGIRDYEITIEVSEATLRKYNLSFGDLAAAVKRSSLDLPAGVIRTGEGEILIRTIGQRYLGEDYEKIVVRASADGKTVKLKDIAKIHDDFEDTNVRAWFNGKPSAILSIFKSETQDSIKVAAEVTNFVARRLKSLPPGFQLEVFGDTSVMVRDRLELLLRNGFQGLVLVFIVLALFLDIRLAFWVSAGIPVSFLGTMILLKVFGQTLNMISMFALIMALGIIVDDAIVVSEAIYTNMRRGMSPKRAAVLGLREMLWPVMASVATTVVAFMPMMDIPGVMGKFIFVLPVAMISALVVSLGEAIFVLPCHLAFHVSVQSADDDSRRISLLERFRRMMEGFMEFFLDRIYVPVLKQCVNYRYVTAAAAIAILIATTGLVTSGRVGINMFPKMDSEILLANIQFPQGHPFDETLETARRMEASAGDLNNFFRDRVTNGGDLIKNIYTTVGQKVNFSTGAGSNGSHLAMVYVELAGVSSRNVKSDAILSAWRDMVGEIPGIESLEITGARGGPGGKAVEIELAGDDINEIEAATEFLKSSLAEYPGVYQIEDDLIPGKLEARLFFKDKARTLGLTLFDLASQVRQAFYGAEANRIQRGRDEVKVMIRYPQEGRVSINDILEMRVRTPVKQEVPFHEVADITLEKGYSQISRVDGRRVVRVMAEVDDQVTKSERVLSDFNERVIPRFRDKFQNISFAFKGGQQDSRESIMSLLKGFAVAFLIIYGIIATIFTSYTQPVVICFAIPLGLSGAILGHWLTGWDMAMMSLFGMVALAGIVVNNSIILIDFINSRVSNGMHFDQAVISSGKARFRPILITTLTTVAGLLPLMLEKSFQAQFLIPMAVSIAYGLIFATALTLVFTPAMVMIVHDIRSLINWIWNGVWSDPTAMELRAELSDRIEEEKTPDLTLEDSIRMELESEAHMSSEKIG</sequence>
<proteinExistence type="predicted"/>
<dbReference type="SUPFAM" id="SSF82714">
    <property type="entry name" value="Multidrug efflux transporter AcrB TolC docking domain, DN and DC subdomains"/>
    <property type="match status" value="2"/>
</dbReference>
<gene>
    <name evidence="2" type="ORF">CVV64_12430</name>
</gene>
<dbReference type="Gene3D" id="3.30.70.1430">
    <property type="entry name" value="Multidrug efflux transporter AcrB pore domain"/>
    <property type="match status" value="2"/>
</dbReference>
<evidence type="ECO:0000313" key="2">
    <source>
        <dbReference type="EMBL" id="PKK89824.1"/>
    </source>
</evidence>
<dbReference type="EMBL" id="PGXC01000011">
    <property type="protein sequence ID" value="PKK89824.1"/>
    <property type="molecule type" value="Genomic_DNA"/>
</dbReference>
<dbReference type="PANTHER" id="PTHR32063">
    <property type="match status" value="1"/>
</dbReference>
<dbReference type="GO" id="GO:0005886">
    <property type="term" value="C:plasma membrane"/>
    <property type="evidence" value="ECO:0007669"/>
    <property type="project" value="TreeGrafter"/>
</dbReference>
<feature type="transmembrane region" description="Helical" evidence="1">
    <location>
        <begin position="354"/>
        <end position="372"/>
    </location>
</feature>
<feature type="transmembrane region" description="Helical" evidence="1">
    <location>
        <begin position="1007"/>
        <end position="1033"/>
    </location>
</feature>
<dbReference type="Pfam" id="PF00873">
    <property type="entry name" value="ACR_tran"/>
    <property type="match status" value="1"/>
</dbReference>
<dbReference type="SUPFAM" id="SSF82693">
    <property type="entry name" value="Multidrug efflux transporter AcrB pore domain, PN1, PN2, PC1 and PC2 subdomains"/>
    <property type="match status" value="1"/>
</dbReference>
<protein>
    <submittedName>
        <fullName evidence="2">AcrB/AcrD/AcrF family protein</fullName>
    </submittedName>
</protein>
<evidence type="ECO:0000313" key="3">
    <source>
        <dbReference type="Proteomes" id="UP000233256"/>
    </source>
</evidence>